<dbReference type="SUPFAM" id="SSF52540">
    <property type="entry name" value="P-loop containing nucleoside triphosphate hydrolases"/>
    <property type="match status" value="1"/>
</dbReference>
<protein>
    <submittedName>
        <fullName evidence="3">ATPase</fullName>
    </submittedName>
</protein>
<dbReference type="Gene3D" id="3.40.50.300">
    <property type="entry name" value="P-loop containing nucleotide triphosphate hydrolases"/>
    <property type="match status" value="1"/>
</dbReference>
<dbReference type="AlphaFoldDB" id="A0A3B0TSC5"/>
<name>A0A3B0TSC5_9ZZZZ</name>
<dbReference type="Pfam" id="PF13173">
    <property type="entry name" value="AAA_14"/>
    <property type="match status" value="1"/>
</dbReference>
<dbReference type="Pfam" id="PF13635">
    <property type="entry name" value="DUF4143"/>
    <property type="match status" value="1"/>
</dbReference>
<dbReference type="PANTHER" id="PTHR42990:SF1">
    <property type="entry name" value="AAA+ ATPASE DOMAIN-CONTAINING PROTEIN"/>
    <property type="match status" value="1"/>
</dbReference>
<dbReference type="InterPro" id="IPR041682">
    <property type="entry name" value="AAA_14"/>
</dbReference>
<evidence type="ECO:0000259" key="2">
    <source>
        <dbReference type="Pfam" id="PF13635"/>
    </source>
</evidence>
<reference evidence="3" key="1">
    <citation type="submission" date="2018-06" db="EMBL/GenBank/DDBJ databases">
        <authorList>
            <person name="Zhirakovskaya E."/>
        </authorList>
    </citation>
    <scope>NUCLEOTIDE SEQUENCE</scope>
</reference>
<dbReference type="EMBL" id="UOEP01000045">
    <property type="protein sequence ID" value="VAW15139.1"/>
    <property type="molecule type" value="Genomic_DNA"/>
</dbReference>
<dbReference type="InterPro" id="IPR027417">
    <property type="entry name" value="P-loop_NTPase"/>
</dbReference>
<organism evidence="3">
    <name type="scientific">hydrothermal vent metagenome</name>
    <dbReference type="NCBI Taxonomy" id="652676"/>
    <lineage>
        <taxon>unclassified sequences</taxon>
        <taxon>metagenomes</taxon>
        <taxon>ecological metagenomes</taxon>
    </lineage>
</organism>
<evidence type="ECO:0000259" key="1">
    <source>
        <dbReference type="Pfam" id="PF13173"/>
    </source>
</evidence>
<feature type="domain" description="AAA" evidence="1">
    <location>
        <begin position="32"/>
        <end position="153"/>
    </location>
</feature>
<accession>A0A3B0TSC5</accession>
<evidence type="ECO:0000313" key="3">
    <source>
        <dbReference type="EMBL" id="VAW15139.1"/>
    </source>
</evidence>
<feature type="domain" description="DUF4143" evidence="2">
    <location>
        <begin position="216"/>
        <end position="329"/>
    </location>
</feature>
<sequence>MEELIAIYRELLSKVNTRFVRYLHGNIDWNARLIAIIGARGVGKTTLLLQHIKLNKIENESLYVSADNIFFSKNSLFELAGIFYKYGGKFFFVDEVHKYRNWSQEIKNIYDSYPGLQIVFTGSSILDVYKGFGDLSRRTLAYTLYGLSFREFLLFEEGLEVNPARLGQIIENRIVINIEKPLPLFKKYLEYGYYPFYKEGQFNLRLNALINVVLEVDIPKYMEMRTTTIDKLKMLLQIIAESAPFKPNMSKIAEMIQVSRNILPDYFSYLERTKMILLLKNSTKGIRALGKLEKVYLDNTNLMSVLSPEKRNTGNIRETFFINQVSAGHTCTLPPDGDFLVNDNYLFEVGGKNKPRKQIAGLKNAFLVKDDIEYGYGNIIPLWYFGLLY</sequence>
<dbReference type="InterPro" id="IPR025420">
    <property type="entry name" value="DUF4143"/>
</dbReference>
<dbReference type="PANTHER" id="PTHR42990">
    <property type="entry name" value="ATPASE"/>
    <property type="match status" value="1"/>
</dbReference>
<proteinExistence type="predicted"/>
<gene>
    <name evidence="3" type="ORF">MNBD_BACTEROID01-1490</name>
</gene>